<comment type="caution">
    <text evidence="2">The sequence shown here is derived from an EMBL/GenBank/DDBJ whole genome shotgun (WGS) entry which is preliminary data.</text>
</comment>
<name>A0A8H2WSF0_9AGAM</name>
<reference evidence="2" key="1">
    <citation type="submission" date="2021-01" db="EMBL/GenBank/DDBJ databases">
        <authorList>
            <person name="Kaushik A."/>
        </authorList>
    </citation>
    <scope>NUCLEOTIDE SEQUENCE</scope>
    <source>
        <strain evidence="2">AG3-T5</strain>
    </source>
</reference>
<feature type="region of interest" description="Disordered" evidence="1">
    <location>
        <begin position="1"/>
        <end position="35"/>
    </location>
</feature>
<sequence length="302" mass="32483">MFGESDSESPRLSSPWEAFSTSPSPCPGLASSLSSSVSSSDIEAELARRLQVEVPKLVPEVEEGNVEYKLKLAPSPERLTRLITQLKWRLLEGGGQALYEIGVGDSGQLVGLPRHEMERSLDSLEKMAGELGATVVILREIAVPRGVVANSPLTDPGPDYSRSTSTSGSNGSGDELEAFSLELDGEDAKSTWHPTRLLRPHKSGRREKAEHKKVRRAVKRTVNAAFATTRVSPGLDVPQVVVSSVVPPVEVIPPLDVAVPFESTQPVKSSDPEEVIIVEALVVRKLALEEAFLDFGGFSVLG</sequence>
<dbReference type="AlphaFoldDB" id="A0A8H2WSF0"/>
<protein>
    <recommendedName>
        <fullName evidence="4">GTP-binding protein 2</fullName>
    </recommendedName>
</protein>
<dbReference type="PANTHER" id="PTHR43721:SF9">
    <property type="entry name" value="GTP-BINDING PROTEIN 1"/>
    <property type="match status" value="1"/>
</dbReference>
<dbReference type="Proteomes" id="UP000663841">
    <property type="component" value="Unassembled WGS sequence"/>
</dbReference>
<accession>A0A8H2WSF0</accession>
<evidence type="ECO:0000313" key="3">
    <source>
        <dbReference type="Proteomes" id="UP000663841"/>
    </source>
</evidence>
<proteinExistence type="predicted"/>
<organism evidence="2 3">
    <name type="scientific">Rhizoctonia solani</name>
    <dbReference type="NCBI Taxonomy" id="456999"/>
    <lineage>
        <taxon>Eukaryota</taxon>
        <taxon>Fungi</taxon>
        <taxon>Dikarya</taxon>
        <taxon>Basidiomycota</taxon>
        <taxon>Agaricomycotina</taxon>
        <taxon>Agaricomycetes</taxon>
        <taxon>Cantharellales</taxon>
        <taxon>Ceratobasidiaceae</taxon>
        <taxon>Rhizoctonia</taxon>
    </lineage>
</organism>
<dbReference type="EMBL" id="CAJMWW010000031">
    <property type="protein sequence ID" value="CAE6403979.1"/>
    <property type="molecule type" value="Genomic_DNA"/>
</dbReference>
<evidence type="ECO:0008006" key="4">
    <source>
        <dbReference type="Google" id="ProtNLM"/>
    </source>
</evidence>
<dbReference type="GO" id="GO:0003746">
    <property type="term" value="F:translation elongation factor activity"/>
    <property type="evidence" value="ECO:0007669"/>
    <property type="project" value="TreeGrafter"/>
</dbReference>
<dbReference type="PANTHER" id="PTHR43721">
    <property type="entry name" value="ELONGATION FACTOR TU-RELATED"/>
    <property type="match status" value="1"/>
</dbReference>
<feature type="compositionally biased region" description="Low complexity" evidence="1">
    <location>
        <begin position="161"/>
        <end position="173"/>
    </location>
</feature>
<evidence type="ECO:0000313" key="2">
    <source>
        <dbReference type="EMBL" id="CAE6403979.1"/>
    </source>
</evidence>
<gene>
    <name evidence="2" type="ORF">RDB_LOCUS11528</name>
</gene>
<evidence type="ECO:0000256" key="1">
    <source>
        <dbReference type="SAM" id="MobiDB-lite"/>
    </source>
</evidence>
<dbReference type="InterPro" id="IPR050055">
    <property type="entry name" value="EF-Tu_GTPase"/>
</dbReference>
<feature type="region of interest" description="Disordered" evidence="1">
    <location>
        <begin position="148"/>
        <end position="175"/>
    </location>
</feature>